<keyword evidence="2" id="KW-1185">Reference proteome</keyword>
<accession>A0ABP1FF84</accession>
<proteinExistence type="predicted"/>
<sequence length="285" mass="32075">MLREAILTAFILVDVAHTVRDKRRKHRARKAQQEYLQQRTLQLQAAAAAQQEAVRPQKSFLQQHRTDAWSLAKHACVLTLALLGVAVWAGEYLQLAAYTCAALLCSHVAALATIQSITERKIKEASLSLSVKPGLPASIENLNGTWVKDKTASDSMDPAMDLMQLNGLIRKAIHLVTGAQIRVNEEEFEFAVTSVIPGFKIKERYPMNGERRSHRRRDLRRGQGRGQVSITAEGELRLSLVWDDPHGGSGYDLYHLVDYNTMYVRSFICVDNGTVNYNVMYRRKG</sequence>
<gene>
    <name evidence="1" type="primary">g143</name>
    <name evidence="1" type="ORF">VP750_LOCUS120</name>
</gene>
<organism evidence="1 2">
    <name type="scientific">Coccomyxa viridis</name>
    <dbReference type="NCBI Taxonomy" id="1274662"/>
    <lineage>
        <taxon>Eukaryota</taxon>
        <taxon>Viridiplantae</taxon>
        <taxon>Chlorophyta</taxon>
        <taxon>core chlorophytes</taxon>
        <taxon>Trebouxiophyceae</taxon>
        <taxon>Trebouxiophyceae incertae sedis</taxon>
        <taxon>Coccomyxaceae</taxon>
        <taxon>Coccomyxa</taxon>
    </lineage>
</organism>
<protein>
    <submittedName>
        <fullName evidence="1">G143 protein</fullName>
    </submittedName>
</protein>
<reference evidence="1 2" key="1">
    <citation type="submission" date="2024-06" db="EMBL/GenBank/DDBJ databases">
        <authorList>
            <person name="Kraege A."/>
            <person name="Thomma B."/>
        </authorList>
    </citation>
    <scope>NUCLEOTIDE SEQUENCE [LARGE SCALE GENOMIC DNA]</scope>
</reference>
<dbReference type="EMBL" id="CAXHTA020000001">
    <property type="protein sequence ID" value="CAL5218461.1"/>
    <property type="molecule type" value="Genomic_DNA"/>
</dbReference>
<dbReference type="Proteomes" id="UP001497392">
    <property type="component" value="Unassembled WGS sequence"/>
</dbReference>
<name>A0ABP1FF84_9CHLO</name>
<evidence type="ECO:0000313" key="2">
    <source>
        <dbReference type="Proteomes" id="UP001497392"/>
    </source>
</evidence>
<evidence type="ECO:0000313" key="1">
    <source>
        <dbReference type="EMBL" id="CAL5218461.1"/>
    </source>
</evidence>
<comment type="caution">
    <text evidence="1">The sequence shown here is derived from an EMBL/GenBank/DDBJ whole genome shotgun (WGS) entry which is preliminary data.</text>
</comment>